<dbReference type="EMBL" id="BAABJQ010000021">
    <property type="protein sequence ID" value="GAA5194563.1"/>
    <property type="molecule type" value="Genomic_DNA"/>
</dbReference>
<comment type="caution">
    <text evidence="2">The sequence shown here is derived from an EMBL/GenBank/DDBJ whole genome shotgun (WGS) entry which is preliminary data.</text>
</comment>
<evidence type="ECO:0000256" key="1">
    <source>
        <dbReference type="SAM" id="MobiDB-lite"/>
    </source>
</evidence>
<gene>
    <name evidence="2" type="ORF">GCM10023322_59270</name>
</gene>
<proteinExistence type="predicted"/>
<evidence type="ECO:0000313" key="2">
    <source>
        <dbReference type="EMBL" id="GAA5194563.1"/>
    </source>
</evidence>
<evidence type="ECO:0000313" key="3">
    <source>
        <dbReference type="Proteomes" id="UP001501570"/>
    </source>
</evidence>
<name>A0ABP9SDK6_9ACTN</name>
<keyword evidence="3" id="KW-1185">Reference proteome</keyword>
<accession>A0ABP9SDK6</accession>
<organism evidence="2 3">
    <name type="scientific">Rugosimonospora acidiphila</name>
    <dbReference type="NCBI Taxonomy" id="556531"/>
    <lineage>
        <taxon>Bacteria</taxon>
        <taxon>Bacillati</taxon>
        <taxon>Actinomycetota</taxon>
        <taxon>Actinomycetes</taxon>
        <taxon>Micromonosporales</taxon>
        <taxon>Micromonosporaceae</taxon>
        <taxon>Rugosimonospora</taxon>
    </lineage>
</organism>
<protein>
    <submittedName>
        <fullName evidence="2">Uncharacterized protein</fullName>
    </submittedName>
</protein>
<sequence length="60" mass="6545">MVASDGYRPNNSHPSPGIAMLAQGMNRRVRGVPNKQRGTPPSLLFDWSGSWPGARRAEPD</sequence>
<feature type="region of interest" description="Disordered" evidence="1">
    <location>
        <begin position="31"/>
        <end position="60"/>
    </location>
</feature>
<reference evidence="3" key="1">
    <citation type="journal article" date="2019" name="Int. J. Syst. Evol. Microbiol.">
        <title>The Global Catalogue of Microorganisms (GCM) 10K type strain sequencing project: providing services to taxonomists for standard genome sequencing and annotation.</title>
        <authorList>
            <consortium name="The Broad Institute Genomics Platform"/>
            <consortium name="The Broad Institute Genome Sequencing Center for Infectious Disease"/>
            <person name="Wu L."/>
            <person name="Ma J."/>
        </authorList>
    </citation>
    <scope>NUCLEOTIDE SEQUENCE [LARGE SCALE GENOMIC DNA]</scope>
    <source>
        <strain evidence="3">JCM 18304</strain>
    </source>
</reference>
<dbReference type="Proteomes" id="UP001501570">
    <property type="component" value="Unassembled WGS sequence"/>
</dbReference>